<reference evidence="1 2" key="1">
    <citation type="journal article" date="2014" name="PLoS ONE">
        <title>Rumen cellulosomics: divergent fiber-degrading strategies revealed by comparative genome-wide analysis of six ruminococcal strains.</title>
        <authorList>
            <person name="Dassa B."/>
            <person name="Borovok I."/>
            <person name="Ruimy-Israeli V."/>
            <person name="Lamed R."/>
            <person name="Flint H.J."/>
            <person name="Duncan S.H."/>
            <person name="Henrissat B."/>
            <person name="Coutinho P."/>
            <person name="Morrison M."/>
            <person name="Mosoni P."/>
            <person name="Yeoman C.J."/>
            <person name="White B.A."/>
            <person name="Bayer E.A."/>
        </authorList>
    </citation>
    <scope>NUCLEOTIDE SEQUENCE [LARGE SCALE GENOMIC DNA]</scope>
    <source>
        <strain evidence="1 2">007c</strain>
    </source>
</reference>
<dbReference type="PATRIC" id="fig|1341157.4.peg.2844"/>
<evidence type="ECO:0000313" key="2">
    <source>
        <dbReference type="Proteomes" id="UP000019365"/>
    </source>
</evidence>
<dbReference type="AlphaFoldDB" id="W7UUF5"/>
<dbReference type="EMBL" id="ATAX01000035">
    <property type="protein sequence ID" value="EWM52470.1"/>
    <property type="molecule type" value="Genomic_DNA"/>
</dbReference>
<evidence type="ECO:0000313" key="1">
    <source>
        <dbReference type="EMBL" id="EWM52470.1"/>
    </source>
</evidence>
<accession>W7UUF5</accession>
<keyword evidence="2" id="KW-1185">Reference proteome</keyword>
<organism evidence="1 2">
    <name type="scientific">Ruminococcus flavefaciens 007c</name>
    <dbReference type="NCBI Taxonomy" id="1341157"/>
    <lineage>
        <taxon>Bacteria</taxon>
        <taxon>Bacillati</taxon>
        <taxon>Bacillota</taxon>
        <taxon>Clostridia</taxon>
        <taxon>Eubacteriales</taxon>
        <taxon>Oscillospiraceae</taxon>
        <taxon>Ruminococcus</taxon>
    </lineage>
</organism>
<dbReference type="OrthoDB" id="1819507at2"/>
<dbReference type="RefSeq" id="WP_037300948.1">
    <property type="nucleotide sequence ID" value="NZ_ATAX01000035.1"/>
</dbReference>
<comment type="caution">
    <text evidence="1">The sequence shown here is derived from an EMBL/GenBank/DDBJ whole genome shotgun (WGS) entry which is preliminary data.</text>
</comment>
<proteinExistence type="predicted"/>
<protein>
    <submittedName>
        <fullName evidence="1">Uncharacterized protein</fullName>
    </submittedName>
</protein>
<gene>
    <name evidence="1" type="ORF">RF007C_07995</name>
</gene>
<dbReference type="Proteomes" id="UP000019365">
    <property type="component" value="Unassembled WGS sequence"/>
</dbReference>
<name>W7UUF5_RUMFL</name>
<sequence>MESDKKVVMQLFCKGTFVDGDDPRCPDVLGAYPDEVCRGIAAHAGVSARAEDNALIVEIPLPDGGSPAAAEAPSAELGRGFFNAFNIMLKNLDD</sequence>